<dbReference type="PANTHER" id="PTHR42949">
    <property type="entry name" value="ANAEROBIC GLYCEROL-3-PHOSPHATE DEHYDROGENASE SUBUNIT B"/>
    <property type="match status" value="1"/>
</dbReference>
<dbReference type="InterPro" id="IPR017224">
    <property type="entry name" value="Opine_Oxase_asu/HCN_bsu"/>
</dbReference>
<name>A0ABS3W0Y0_MICEH</name>
<proteinExistence type="predicted"/>
<dbReference type="Pfam" id="PF07992">
    <property type="entry name" value="Pyr_redox_2"/>
    <property type="match status" value="1"/>
</dbReference>
<organism evidence="3 4">
    <name type="scientific">Micromonospora echinofusca</name>
    <dbReference type="NCBI Taxonomy" id="47858"/>
    <lineage>
        <taxon>Bacteria</taxon>
        <taxon>Bacillati</taxon>
        <taxon>Actinomycetota</taxon>
        <taxon>Actinomycetes</taxon>
        <taxon>Micromonosporales</taxon>
        <taxon>Micromonosporaceae</taxon>
        <taxon>Micromonospora</taxon>
    </lineage>
</organism>
<protein>
    <submittedName>
        <fullName evidence="3">FAD-dependent oxidoreductase</fullName>
    </submittedName>
</protein>
<dbReference type="Proteomes" id="UP000823521">
    <property type="component" value="Unassembled WGS sequence"/>
</dbReference>
<dbReference type="PIRSF" id="PIRSF037495">
    <property type="entry name" value="Opine_OX_OoxA/HcnB"/>
    <property type="match status" value="1"/>
</dbReference>
<dbReference type="InterPro" id="IPR023753">
    <property type="entry name" value="FAD/NAD-binding_dom"/>
</dbReference>
<gene>
    <name evidence="3" type="ORF">GSF22_31315</name>
</gene>
<dbReference type="PRINTS" id="PR00368">
    <property type="entry name" value="FADPNR"/>
</dbReference>
<dbReference type="PANTHER" id="PTHR42949:SF3">
    <property type="entry name" value="ANAEROBIC GLYCEROL-3-PHOSPHATE DEHYDROGENASE SUBUNIT B"/>
    <property type="match status" value="1"/>
</dbReference>
<dbReference type="Gene3D" id="1.10.10.1100">
    <property type="entry name" value="BFD-like [2Fe-2S]-binding domain"/>
    <property type="match status" value="1"/>
</dbReference>
<dbReference type="Gene3D" id="3.50.50.60">
    <property type="entry name" value="FAD/NAD(P)-binding domain"/>
    <property type="match status" value="2"/>
</dbReference>
<feature type="domain" description="FAD/NAD(P)-binding" evidence="2">
    <location>
        <begin position="2"/>
        <end position="302"/>
    </location>
</feature>
<dbReference type="InterPro" id="IPR051691">
    <property type="entry name" value="Metab_Enz_Cyan_OpOx_G3PDH"/>
</dbReference>
<evidence type="ECO:0000313" key="4">
    <source>
        <dbReference type="Proteomes" id="UP000823521"/>
    </source>
</evidence>
<feature type="non-terminal residue" evidence="3">
    <location>
        <position position="457"/>
    </location>
</feature>
<keyword evidence="1" id="KW-0560">Oxidoreductase</keyword>
<evidence type="ECO:0000313" key="3">
    <source>
        <dbReference type="EMBL" id="MBO4210451.1"/>
    </source>
</evidence>
<dbReference type="EMBL" id="WVUH01000485">
    <property type="protein sequence ID" value="MBO4210451.1"/>
    <property type="molecule type" value="Genomic_DNA"/>
</dbReference>
<dbReference type="SUPFAM" id="SSF51905">
    <property type="entry name" value="FAD/NAD(P)-binding domain"/>
    <property type="match status" value="1"/>
</dbReference>
<keyword evidence="4" id="KW-1185">Reference proteome</keyword>
<evidence type="ECO:0000259" key="2">
    <source>
        <dbReference type="Pfam" id="PF07992"/>
    </source>
</evidence>
<evidence type="ECO:0000256" key="1">
    <source>
        <dbReference type="ARBA" id="ARBA00023002"/>
    </source>
</evidence>
<reference evidence="3 4" key="1">
    <citation type="submission" date="2019-12" db="EMBL/GenBank/DDBJ databases">
        <title>Whole genome sequencing of endophytic Actinobacterium Micromonospora sp. MPMI6T.</title>
        <authorList>
            <person name="Evv R."/>
            <person name="Podile A.R."/>
        </authorList>
    </citation>
    <scope>NUCLEOTIDE SEQUENCE [LARGE SCALE GENOMIC DNA]</scope>
    <source>
        <strain evidence="3 4">MPMI6</strain>
    </source>
</reference>
<sequence length="457" mass="47063">MVGAGPAGLAAAVGAAQAGCRVALLDAAPRPGGQYWRHRSGVDGTDHGDWSTFVDLRDELTGVDHRPDAAVWFVEPGFVVHTRAGTVAGHRLVVATGAYDRVVPFPGWDLPGVVTAGGAQALLKGQGVTFAQRVVVAGTGPFLLPVATGLARAGSTVVGVYEAGDPLRYARHLPRVAATAGKLAEAARYGATMLGQRLPYHRRRTVVAAHGTDRLTGVTVAALRDGHLVPGTESEVACDGLAVGFGFTPQVELAVALGCATHLDADGSLVVTVDAAQATTVPGVYAAGEVTGVGGADLALVEGRLAGAAAAVSLGRPLPLPDREHGRLLARRRRLRRFAEVLHAVHPVPAGWSDRCADGTLLCRCEEVTVGAVRRAVRDLDVVDGRGAKLMTRTGMGWCQGRMCGYAAACLTARSAGRTPDAADLAAYAARPVAQPVTLGDLAADDPTGPDHGRTCL</sequence>
<comment type="caution">
    <text evidence="3">The sequence shown here is derived from an EMBL/GenBank/DDBJ whole genome shotgun (WGS) entry which is preliminary data.</text>
</comment>
<dbReference type="CDD" id="cd19946">
    <property type="entry name" value="GlpA-like_Fer2_BFD-like"/>
    <property type="match status" value="1"/>
</dbReference>
<dbReference type="InterPro" id="IPR041854">
    <property type="entry name" value="BFD-like_2Fe2S-bd_dom_sf"/>
</dbReference>
<accession>A0ABS3W0Y0</accession>
<dbReference type="InterPro" id="IPR036188">
    <property type="entry name" value="FAD/NAD-bd_sf"/>
</dbReference>